<proteinExistence type="predicted"/>
<keyword evidence="1" id="KW-1133">Transmembrane helix</keyword>
<dbReference type="EMBL" id="CP058530">
    <property type="protein sequence ID" value="QLG29796.1"/>
    <property type="molecule type" value="Genomic_DNA"/>
</dbReference>
<dbReference type="Pfam" id="PF04307">
    <property type="entry name" value="YdjM"/>
    <property type="match status" value="1"/>
</dbReference>
<evidence type="ECO:0000313" key="3">
    <source>
        <dbReference type="Proteomes" id="UP000509750"/>
    </source>
</evidence>
<dbReference type="KEGG" id="halg:HUG10_19535"/>
<dbReference type="GO" id="GO:0016787">
    <property type="term" value="F:hydrolase activity"/>
    <property type="evidence" value="ECO:0007669"/>
    <property type="project" value="UniProtKB-KW"/>
</dbReference>
<geneLocation type="plasmid" evidence="2 3">
    <name>unnamed1</name>
</geneLocation>
<dbReference type="Proteomes" id="UP000509750">
    <property type="component" value="Plasmid unnamed1"/>
</dbReference>
<gene>
    <name evidence="2" type="ORF">HUG10_19535</name>
</gene>
<keyword evidence="1" id="KW-0812">Transmembrane</keyword>
<keyword evidence="2" id="KW-0614">Plasmid</keyword>
<sequence>MWPWEHLAVGYLLYSLLAHLAGRTPRTLPVLALVLATQMPDLIDKPLAWGFGVLPSGRSMAHSFLFAAPAILGVSAAGLLARAPRVGPAFALGYLSHLGGDVLYPFVVKGELRFGFLLWPLIPAADEGPPEGLPHLQELVMDFVVFLLTPRGTAYLLFDGSLVLLAFLVWVWDGMPGVRPLFDAVRPGATPERE</sequence>
<keyword evidence="3" id="KW-1185">Reference proteome</keyword>
<dbReference type="RefSeq" id="WP_179171370.1">
    <property type="nucleotide sequence ID" value="NZ_CP058530.1"/>
</dbReference>
<keyword evidence="2" id="KW-0378">Hydrolase</keyword>
<evidence type="ECO:0000256" key="1">
    <source>
        <dbReference type="SAM" id="Phobius"/>
    </source>
</evidence>
<reference evidence="2 3" key="1">
    <citation type="submission" date="2020-07" db="EMBL/GenBank/DDBJ databases">
        <title>Gai3-2, isolated from salt lake.</title>
        <authorList>
            <person name="Cui H."/>
            <person name="Shi X."/>
        </authorList>
    </citation>
    <scope>NUCLEOTIDE SEQUENCE [LARGE SCALE GENOMIC DNA]</scope>
    <source>
        <strain evidence="2 3">Gai3-2</strain>
        <plasmid evidence="2 3">unnamed1</plasmid>
    </source>
</reference>
<dbReference type="InterPro" id="IPR007404">
    <property type="entry name" value="YdjM-like"/>
</dbReference>
<dbReference type="AlphaFoldDB" id="A0A7D5KI69"/>
<accession>A0A7D5KI69</accession>
<keyword evidence="1" id="KW-0472">Membrane</keyword>
<organism evidence="2 3">
    <name type="scientific">Halorarum halophilum</name>
    <dbReference type="NCBI Taxonomy" id="2743090"/>
    <lineage>
        <taxon>Archaea</taxon>
        <taxon>Methanobacteriati</taxon>
        <taxon>Methanobacteriota</taxon>
        <taxon>Stenosarchaea group</taxon>
        <taxon>Halobacteria</taxon>
        <taxon>Halobacteriales</taxon>
        <taxon>Haloferacaceae</taxon>
        <taxon>Halorarum</taxon>
    </lineage>
</organism>
<evidence type="ECO:0000313" key="2">
    <source>
        <dbReference type="EMBL" id="QLG29796.1"/>
    </source>
</evidence>
<feature type="transmembrane region" description="Helical" evidence="1">
    <location>
        <begin position="60"/>
        <end position="81"/>
    </location>
</feature>
<feature type="transmembrane region" description="Helical" evidence="1">
    <location>
        <begin position="154"/>
        <end position="172"/>
    </location>
</feature>
<name>A0A7D5KI69_9EURY</name>
<dbReference type="OrthoDB" id="200338at2157"/>
<protein>
    <submittedName>
        <fullName evidence="2">Metal-dependent hydrolase</fullName>
    </submittedName>
</protein>
<dbReference type="GeneID" id="56031074"/>